<evidence type="ECO:0000313" key="3">
    <source>
        <dbReference type="EMBL" id="TDR54381.1"/>
    </source>
</evidence>
<gene>
    <name evidence="3" type="ORF">DFP85_107154</name>
</gene>
<proteinExistence type="predicted"/>
<protein>
    <submittedName>
        <fullName evidence="3">Cell wall hydrolase</fullName>
    </submittedName>
</protein>
<organism evidence="3 4">
    <name type="scientific">Halomonas ventosae</name>
    <dbReference type="NCBI Taxonomy" id="229007"/>
    <lineage>
        <taxon>Bacteria</taxon>
        <taxon>Pseudomonadati</taxon>
        <taxon>Pseudomonadota</taxon>
        <taxon>Gammaproteobacteria</taxon>
        <taxon>Oceanospirillales</taxon>
        <taxon>Halomonadaceae</taxon>
        <taxon>Halomonas</taxon>
    </lineage>
</organism>
<dbReference type="Pfam" id="PF07486">
    <property type="entry name" value="Hydrolase_2"/>
    <property type="match status" value="1"/>
</dbReference>
<dbReference type="InterPro" id="IPR011105">
    <property type="entry name" value="Cell_wall_hydrolase_SleB"/>
</dbReference>
<dbReference type="AlphaFoldDB" id="A0A4R6ZPA2"/>
<name>A0A4R6ZPA2_9GAMM</name>
<feature type="domain" description="Cell wall hydrolase SleB" evidence="2">
    <location>
        <begin position="92"/>
        <end position="196"/>
    </location>
</feature>
<feature type="chain" id="PRO_5020487632" evidence="1">
    <location>
        <begin position="23"/>
        <end position="204"/>
    </location>
</feature>
<keyword evidence="1" id="KW-0732">Signal</keyword>
<reference evidence="3 4" key="1">
    <citation type="submission" date="2019-03" db="EMBL/GenBank/DDBJ databases">
        <title>Genomic Encyclopedia of Type Strains, Phase III (KMG-III): the genomes of soil and plant-associated and newly described type strains.</title>
        <authorList>
            <person name="Whitman W."/>
        </authorList>
    </citation>
    <scope>NUCLEOTIDE SEQUENCE [LARGE SCALE GENOMIC DNA]</scope>
    <source>
        <strain evidence="3 4">CECT 5797</strain>
    </source>
</reference>
<dbReference type="EMBL" id="SNZJ01000007">
    <property type="protein sequence ID" value="TDR54381.1"/>
    <property type="molecule type" value="Genomic_DNA"/>
</dbReference>
<keyword evidence="3" id="KW-0378">Hydrolase</keyword>
<dbReference type="GO" id="GO:0016787">
    <property type="term" value="F:hydrolase activity"/>
    <property type="evidence" value="ECO:0007669"/>
    <property type="project" value="UniProtKB-KW"/>
</dbReference>
<dbReference type="OrthoDB" id="9785345at2"/>
<accession>A0A4R6ZPA2</accession>
<dbReference type="Proteomes" id="UP000295212">
    <property type="component" value="Unassembled WGS sequence"/>
</dbReference>
<evidence type="ECO:0000313" key="4">
    <source>
        <dbReference type="Proteomes" id="UP000295212"/>
    </source>
</evidence>
<sequence>MHRPWVTAALPALLLAGGWALAEPEDPAEAAAAKAEVLERVVAPDATATPPDEPITEQEVQAVDPAGSDPLEEPITCLARSIYWEAKGVPGRDMEAVANVVMNRLAHEGFPNSICEVVTEGSEQPPCQFSWWCDGRPDEVVEPEAYEAAREVARQAINLELADHTGGALYFHHRTVSPDWASVYPRTAETGEFLFYRPEGGMAR</sequence>
<dbReference type="InterPro" id="IPR042047">
    <property type="entry name" value="SleB_dom1"/>
</dbReference>
<feature type="signal peptide" evidence="1">
    <location>
        <begin position="1"/>
        <end position="22"/>
    </location>
</feature>
<evidence type="ECO:0000259" key="2">
    <source>
        <dbReference type="Pfam" id="PF07486"/>
    </source>
</evidence>
<dbReference type="RefSeq" id="WP_133635793.1">
    <property type="nucleotide sequence ID" value="NZ_SNZJ01000007.1"/>
</dbReference>
<evidence type="ECO:0000256" key="1">
    <source>
        <dbReference type="SAM" id="SignalP"/>
    </source>
</evidence>
<comment type="caution">
    <text evidence="3">The sequence shown here is derived from an EMBL/GenBank/DDBJ whole genome shotgun (WGS) entry which is preliminary data.</text>
</comment>
<dbReference type="Gene3D" id="1.10.10.2520">
    <property type="entry name" value="Cell wall hydrolase SleB, domain 1"/>
    <property type="match status" value="1"/>
</dbReference>